<evidence type="ECO:0000256" key="2">
    <source>
        <dbReference type="ARBA" id="ARBA00019066"/>
    </source>
</evidence>
<dbReference type="Proteomes" id="UP001628193">
    <property type="component" value="Unassembled WGS sequence"/>
</dbReference>
<evidence type="ECO:0000313" key="5">
    <source>
        <dbReference type="EMBL" id="GAB0058517.1"/>
    </source>
</evidence>
<evidence type="ECO:0000256" key="1">
    <source>
        <dbReference type="ARBA" id="ARBA00004683"/>
    </source>
</evidence>
<dbReference type="NCBIfam" id="TIGR01834">
    <property type="entry name" value="PHA_synth_III_E"/>
    <property type="match status" value="1"/>
</dbReference>
<gene>
    <name evidence="5" type="primary">phaE</name>
    <name evidence="5" type="ORF">SIID45300_02868</name>
</gene>
<accession>A0ABQ0CCB3</accession>
<keyword evidence="3" id="KW-0583">PHB biosynthesis</keyword>
<dbReference type="EMBL" id="BAAFGK010000005">
    <property type="protein sequence ID" value="GAB0058517.1"/>
    <property type="molecule type" value="Genomic_DNA"/>
</dbReference>
<sequence length="414" mass="47110">MDKNPFTGDWMAGWQNLQRKMWEDWSDVTQSSWTNAWQNENPMNFFKDGMAGWQKMFAMPQATPEVMAMRHAMGSMEEFMRMGREVFKMFQNMSEGTNLSQEWTSQLDKTIQQAKAMFSQGQESFQGVMGQWGKLDGMNAMMSNPMKAWVEFLNTNPIFANDTMRALLTGGQASEEAMMRFLSAPGVGYNRERQEKMQEGMRLVLEFRKAFEEFQTLMNETSKKALDKLHKKLLEMGAEGKQLQSMRDLYVLWVDCNEEANAATVTTKEFNELNSRMMNALMRVRRNVAETMDNAMGAVNLPTRRELDSAHRQIASLRRRLSALEDALQELKGKDSSAEIHALRDDMEKLGVRRLRDELADLKRQLEESSSAPTLSVVESSGTEPTSDKSAIKKTVRIGNAKPALVAAPAQKGE</sequence>
<protein>
    <recommendedName>
        <fullName evidence="2">Poly(3-hydroxyalkanoate) polymerase subunit PhaE</fullName>
    </recommendedName>
</protein>
<evidence type="ECO:0000313" key="6">
    <source>
        <dbReference type="Proteomes" id="UP001628193"/>
    </source>
</evidence>
<feature type="compositionally biased region" description="Polar residues" evidence="4">
    <location>
        <begin position="368"/>
        <end position="385"/>
    </location>
</feature>
<evidence type="ECO:0000256" key="4">
    <source>
        <dbReference type="SAM" id="MobiDB-lite"/>
    </source>
</evidence>
<feature type="region of interest" description="Disordered" evidence="4">
    <location>
        <begin position="365"/>
        <end position="395"/>
    </location>
</feature>
<proteinExistence type="predicted"/>
<dbReference type="InterPro" id="IPR010123">
    <property type="entry name" value="PHA_synth_III_E"/>
</dbReference>
<evidence type="ECO:0000256" key="3">
    <source>
        <dbReference type="ARBA" id="ARBA00022752"/>
    </source>
</evidence>
<reference evidence="5 6" key="2">
    <citation type="submission" date="2024-09" db="EMBL/GenBank/DDBJ databases">
        <title>Draft genome sequence of Candidatus Magnetaquicoccaceae bacterium FCR-1.</title>
        <authorList>
            <person name="Shimoshige H."/>
            <person name="Shimamura S."/>
            <person name="Taoka A."/>
            <person name="Kobayashi H."/>
            <person name="Maekawa T."/>
        </authorList>
    </citation>
    <scope>NUCLEOTIDE SEQUENCE [LARGE SCALE GENOMIC DNA]</scope>
    <source>
        <strain evidence="5 6">FCR-1</strain>
    </source>
</reference>
<comment type="pathway">
    <text evidence="1">Biopolymer metabolism; poly-(R)-3-hydroxybutanoate biosynthesis.</text>
</comment>
<dbReference type="RefSeq" id="WP_420906238.1">
    <property type="nucleotide sequence ID" value="NZ_BAAFGK010000005.1"/>
</dbReference>
<name>A0ABQ0CCB3_9PROT</name>
<dbReference type="Pfam" id="PF09712">
    <property type="entry name" value="PHA_synth_III_E"/>
    <property type="match status" value="1"/>
</dbReference>
<organism evidence="5 6">
    <name type="scientific">Candidatus Magnetaquiglobus chichijimensis</name>
    <dbReference type="NCBI Taxonomy" id="3141448"/>
    <lineage>
        <taxon>Bacteria</taxon>
        <taxon>Pseudomonadati</taxon>
        <taxon>Pseudomonadota</taxon>
        <taxon>Magnetococcia</taxon>
        <taxon>Magnetococcales</taxon>
        <taxon>Candidatus Magnetaquicoccaceae</taxon>
        <taxon>Candidatus Magnetaquiglobus</taxon>
    </lineage>
</organism>
<keyword evidence="6" id="KW-1185">Reference proteome</keyword>
<comment type="caution">
    <text evidence="5">The sequence shown here is derived from an EMBL/GenBank/DDBJ whole genome shotgun (WGS) entry which is preliminary data.</text>
</comment>
<reference evidence="5 6" key="1">
    <citation type="submission" date="2024-05" db="EMBL/GenBank/DDBJ databases">
        <authorList>
            <consortium name="Candidatus Magnetaquicoccaceae bacterium FCR-1 genome sequencing consortium"/>
            <person name="Shimoshige H."/>
            <person name="Shimamura S."/>
            <person name="Taoka A."/>
            <person name="Kobayashi H."/>
            <person name="Maekawa T."/>
        </authorList>
    </citation>
    <scope>NUCLEOTIDE SEQUENCE [LARGE SCALE GENOMIC DNA]</scope>
    <source>
        <strain evidence="5 6">FCR-1</strain>
    </source>
</reference>